<accession>A0A420Y4J9</accession>
<name>A0A420Y4J9_9PEZI</name>
<comment type="caution">
    <text evidence="5">The sequence shown here is derived from an EMBL/GenBank/DDBJ whole genome shotgun (WGS) entry which is preliminary data.</text>
</comment>
<evidence type="ECO:0000313" key="6">
    <source>
        <dbReference type="Proteomes" id="UP000275385"/>
    </source>
</evidence>
<dbReference type="GO" id="GO:0006406">
    <property type="term" value="P:mRNA export from nucleus"/>
    <property type="evidence" value="ECO:0007669"/>
    <property type="project" value="InterPro"/>
</dbReference>
<reference evidence="5 6" key="1">
    <citation type="submission" date="2018-08" db="EMBL/GenBank/DDBJ databases">
        <title>Draft genome of the lignicolous fungus Coniochaeta pulveracea.</title>
        <authorList>
            <person name="Borstlap C.J."/>
            <person name="De Witt R.N."/>
            <person name="Botha A."/>
            <person name="Volschenk H."/>
        </authorList>
    </citation>
    <scope>NUCLEOTIDE SEQUENCE [LARGE SCALE GENOMIC DNA]</scope>
    <source>
        <strain evidence="5 6">CAB683</strain>
    </source>
</reference>
<feature type="repeat" description="WD" evidence="4">
    <location>
        <begin position="228"/>
        <end position="263"/>
    </location>
</feature>
<dbReference type="FunFam" id="2.130.10.10:FF:000870">
    <property type="entry name" value="WD repeat-containing protein"/>
    <property type="match status" value="1"/>
</dbReference>
<dbReference type="Pfam" id="PF00400">
    <property type="entry name" value="WD40"/>
    <property type="match status" value="4"/>
</dbReference>
<feature type="repeat" description="WD" evidence="4">
    <location>
        <begin position="89"/>
        <end position="131"/>
    </location>
</feature>
<keyword evidence="2" id="KW-0677">Repeat</keyword>
<protein>
    <recommendedName>
        <fullName evidence="7">THO complex subunit 3</fullName>
    </recommendedName>
</protein>
<evidence type="ECO:0000256" key="1">
    <source>
        <dbReference type="ARBA" id="ARBA00022574"/>
    </source>
</evidence>
<dbReference type="Proteomes" id="UP000275385">
    <property type="component" value="Unassembled WGS sequence"/>
</dbReference>
<gene>
    <name evidence="5" type="ORF">DL546_005517</name>
</gene>
<dbReference type="PROSITE" id="PS50294">
    <property type="entry name" value="WD_REPEATS_REGION"/>
    <property type="match status" value="3"/>
</dbReference>
<keyword evidence="6" id="KW-1185">Reference proteome</keyword>
<dbReference type="SUPFAM" id="SSF50978">
    <property type="entry name" value="WD40 repeat-like"/>
    <property type="match status" value="1"/>
</dbReference>
<dbReference type="InterPro" id="IPR020472">
    <property type="entry name" value="WD40_PAC1"/>
</dbReference>
<sequence length="351" mass="38119">MAPTSLRPRQSLAKDKFASHFSALKGQYYTDTTSSARGNQPSSRSDSDLGLIRSIAWSPLGNLVATGSADRTLRVWNPEKAHVRFSTELKGHSTTISKVAFNPVKDAELCSVSEDGTVKFWDVRTKNCVNEVKGLGEACSLVWAPDGSSLIVGNRSNNLFTLSPTLSEPVSSHQQDGRTNQIAFTWKGNRIFATTGMGSTRILTYPDFNTAMRYDYPTRHGESDEFVLRGHTSSAVSVELSPTGRWLATGGTDSMIALYDTQSWLCSRTITKTAGPVRSLSFTFDGSYIAGGSEGEAGVHISHVETGEHVHTIKTAGNCPFVSWAPTKYCLAYSDTSVNALRIVGVDTDKR</sequence>
<dbReference type="GO" id="GO:0000445">
    <property type="term" value="C:THO complex part of transcription export complex"/>
    <property type="evidence" value="ECO:0007669"/>
    <property type="project" value="TreeGrafter"/>
</dbReference>
<feature type="repeat" description="WD" evidence="4">
    <location>
        <begin position="45"/>
        <end position="77"/>
    </location>
</feature>
<dbReference type="PROSITE" id="PS50082">
    <property type="entry name" value="WD_REPEATS_2"/>
    <property type="match status" value="3"/>
</dbReference>
<dbReference type="AlphaFoldDB" id="A0A420Y4J9"/>
<dbReference type="OrthoDB" id="340259at2759"/>
<proteinExistence type="inferred from homology"/>
<comment type="similarity">
    <text evidence="3">Belongs to the THOC3 family.</text>
</comment>
<dbReference type="PROSITE" id="PS00678">
    <property type="entry name" value="WD_REPEATS_1"/>
    <property type="match status" value="1"/>
</dbReference>
<evidence type="ECO:0000256" key="3">
    <source>
        <dbReference type="ARBA" id="ARBA00046343"/>
    </source>
</evidence>
<organism evidence="5 6">
    <name type="scientific">Coniochaeta pulveracea</name>
    <dbReference type="NCBI Taxonomy" id="177199"/>
    <lineage>
        <taxon>Eukaryota</taxon>
        <taxon>Fungi</taxon>
        <taxon>Dikarya</taxon>
        <taxon>Ascomycota</taxon>
        <taxon>Pezizomycotina</taxon>
        <taxon>Sordariomycetes</taxon>
        <taxon>Sordariomycetidae</taxon>
        <taxon>Coniochaetales</taxon>
        <taxon>Coniochaetaceae</taxon>
        <taxon>Coniochaeta</taxon>
    </lineage>
</organism>
<evidence type="ECO:0000256" key="2">
    <source>
        <dbReference type="ARBA" id="ARBA00022737"/>
    </source>
</evidence>
<dbReference type="SMART" id="SM00320">
    <property type="entry name" value="WD40"/>
    <property type="match status" value="5"/>
</dbReference>
<dbReference type="InterPro" id="IPR019775">
    <property type="entry name" value="WD40_repeat_CS"/>
</dbReference>
<dbReference type="EMBL" id="QVQW01000051">
    <property type="protein sequence ID" value="RKU42814.1"/>
    <property type="molecule type" value="Genomic_DNA"/>
</dbReference>
<dbReference type="InterPro" id="IPR036322">
    <property type="entry name" value="WD40_repeat_dom_sf"/>
</dbReference>
<evidence type="ECO:0000256" key="4">
    <source>
        <dbReference type="PROSITE-ProRule" id="PRU00221"/>
    </source>
</evidence>
<dbReference type="PANTHER" id="PTHR22839:SF0">
    <property type="entry name" value="THO COMPLEX SUBUNIT 3"/>
    <property type="match status" value="1"/>
</dbReference>
<dbReference type="InterPro" id="IPR040132">
    <property type="entry name" value="Tex1/THOC3"/>
</dbReference>
<keyword evidence="1 4" id="KW-0853">WD repeat</keyword>
<dbReference type="Gene3D" id="2.130.10.10">
    <property type="entry name" value="YVTN repeat-like/Quinoprotein amine dehydrogenase"/>
    <property type="match status" value="2"/>
</dbReference>
<evidence type="ECO:0000313" key="5">
    <source>
        <dbReference type="EMBL" id="RKU42814.1"/>
    </source>
</evidence>
<dbReference type="InterPro" id="IPR001680">
    <property type="entry name" value="WD40_rpt"/>
</dbReference>
<dbReference type="STRING" id="177199.A0A420Y4J9"/>
<dbReference type="PANTHER" id="PTHR22839">
    <property type="entry name" value="THO COMPLEX SUBUNIT 3 THO3"/>
    <property type="match status" value="1"/>
</dbReference>
<dbReference type="InterPro" id="IPR015943">
    <property type="entry name" value="WD40/YVTN_repeat-like_dom_sf"/>
</dbReference>
<dbReference type="PRINTS" id="PR00320">
    <property type="entry name" value="GPROTEINBRPT"/>
</dbReference>
<evidence type="ECO:0008006" key="7">
    <source>
        <dbReference type="Google" id="ProtNLM"/>
    </source>
</evidence>